<evidence type="ECO:0000256" key="2">
    <source>
        <dbReference type="SAM" id="MobiDB-lite"/>
    </source>
</evidence>
<dbReference type="PROSITE" id="PS50994">
    <property type="entry name" value="INTEGRASE"/>
    <property type="match status" value="1"/>
</dbReference>
<dbReference type="Pfam" id="PF00078">
    <property type="entry name" value="RVT_1"/>
    <property type="match status" value="1"/>
</dbReference>
<dbReference type="PANTHER" id="PTHR37984">
    <property type="entry name" value="PROTEIN CBG26694"/>
    <property type="match status" value="1"/>
</dbReference>
<dbReference type="PANTHER" id="PTHR37984:SF8">
    <property type="entry name" value="CCHC-TYPE DOMAIN-CONTAINING PROTEIN"/>
    <property type="match status" value="1"/>
</dbReference>
<dbReference type="EC" id="2.7.7.49" evidence="1"/>
<dbReference type="InterPro" id="IPR000477">
    <property type="entry name" value="RT_dom"/>
</dbReference>
<dbReference type="GO" id="GO:0042575">
    <property type="term" value="C:DNA polymerase complex"/>
    <property type="evidence" value="ECO:0007669"/>
    <property type="project" value="UniProtKB-ARBA"/>
</dbReference>
<dbReference type="InterPro" id="IPR043502">
    <property type="entry name" value="DNA/RNA_pol_sf"/>
</dbReference>
<dbReference type="CDD" id="cd01647">
    <property type="entry name" value="RT_LTR"/>
    <property type="match status" value="1"/>
</dbReference>
<evidence type="ECO:0000313" key="4">
    <source>
        <dbReference type="EMBL" id="CAB3231618.1"/>
    </source>
</evidence>
<dbReference type="FunFam" id="1.10.340.70:FF:000004">
    <property type="entry name" value="Retrovirus-related Pol polyprotein from transposon 297-like Protein"/>
    <property type="match status" value="1"/>
</dbReference>
<sequence length="956" mass="109768">MASVKLPPNLNLQSESAASEFKFWLQLFEDYMVAVGKNAAEDKVKLSLLRNMMGPEAARILQTLPIKDENAEKYTNVIDAIKLFVSPQINNSFERFKFNERKQRYGEPFEMFLTNCRELIKTCEYNVTSDSEPLENQILRDKIVHGVYDKAIQENLLRIENLTLEKAIHYCRTSEQSKKQVQQMNTSTAVEVDVLKKTINNTFSCMRCQKQHGPRQCTAFGKRCSKCGILNHFAVSCRKIPQHAKKVKEVKFDEKPDDTSSSEELFCGMTKFKDTCSNDWLCGAELGTGKLPGLFDIPTRDIQEQICYPSPRLPNALYEPVKCELDRLVKRNAIVKVDNINSQACVNRIVIVERPNGKIRLCLDPSDLNKYIVRKPKILPTLDEIACKLKGKRYFSVLDLSEGFHHLKLTEGASWKCCFATPFGVYRYCVLPYGLMNAPELFQDVLETHFGTIPNVTVWADDILVMGSTVEDHDSTLNVVISKAKSLDMLSRNSLKVTEYDSEMLHMVHSISRYLPMSPERKNVFRRATNNDPVLNKIINYYHHGWPKTITKDCQSFAKLKGTIYLQDGLLFFEHKLIVPCSLKAYIMEIIHQGHNGIAKCINRAKNTFYWPNMRTDLINFVKQCRTCEKYSPQNCSEPLLPHKIPKERYLKVGCDILDFRGRYFLVIVDYFSHWLELLPLASKTSKCVIHSMQNAFTRFGYPLELIADNNPFASAECQDYFKSKDIQLTTSTPHYPKSNGMAEKAVHISKQILRKCEEDKTDYREGVMQYNNTPLSGLDVTPSQILNSRNVRTLVPSTMYCLKPKIHNVYKQLVLKQSITKEHYDKRAKRYVTFRPGDHVVYREGGKWLKAKVVKHSKEPRSFVILTDSGSFLRRNSSQLKSSFTRSKNNVFKSDPLIPLMYDRNNVIINEPSTPCNNEPVEPCNEPGDVNDKTDFPLKLSRSGRAIKPPQKLNL</sequence>
<dbReference type="Proteomes" id="UP000494106">
    <property type="component" value="Unassembled WGS sequence"/>
</dbReference>
<accession>A0A8S0ZDW9</accession>
<feature type="region of interest" description="Disordered" evidence="2">
    <location>
        <begin position="913"/>
        <end position="956"/>
    </location>
</feature>
<dbReference type="GO" id="GO:0003676">
    <property type="term" value="F:nucleic acid binding"/>
    <property type="evidence" value="ECO:0007669"/>
    <property type="project" value="InterPro"/>
</dbReference>
<evidence type="ECO:0000256" key="1">
    <source>
        <dbReference type="ARBA" id="ARBA00012493"/>
    </source>
</evidence>
<keyword evidence="5" id="KW-1185">Reference proteome</keyword>
<dbReference type="Gene3D" id="3.10.10.10">
    <property type="entry name" value="HIV Type 1 Reverse Transcriptase, subunit A, domain 1"/>
    <property type="match status" value="1"/>
</dbReference>
<reference evidence="4 5" key="1">
    <citation type="submission" date="2020-04" db="EMBL/GenBank/DDBJ databases">
        <authorList>
            <person name="Wallbank WR R."/>
            <person name="Pardo Diaz C."/>
            <person name="Kozak K."/>
            <person name="Martin S."/>
            <person name="Jiggins C."/>
            <person name="Moest M."/>
            <person name="Warren A I."/>
            <person name="Byers J.R.P. K."/>
            <person name="Montejo-Kovacevich G."/>
            <person name="Yen C E."/>
        </authorList>
    </citation>
    <scope>NUCLEOTIDE SEQUENCE [LARGE SCALE GENOMIC DNA]</scope>
</reference>
<name>A0A8S0ZDW9_ARCPL</name>
<dbReference type="SUPFAM" id="SSF56672">
    <property type="entry name" value="DNA/RNA polymerases"/>
    <property type="match status" value="1"/>
</dbReference>
<dbReference type="EMBL" id="CADEBC010000472">
    <property type="protein sequence ID" value="CAB3231618.1"/>
    <property type="molecule type" value="Genomic_DNA"/>
</dbReference>
<dbReference type="InterPro" id="IPR012337">
    <property type="entry name" value="RNaseH-like_sf"/>
</dbReference>
<comment type="caution">
    <text evidence="4">The sequence shown here is derived from an EMBL/GenBank/DDBJ whole genome shotgun (WGS) entry which is preliminary data.</text>
</comment>
<dbReference type="FunFam" id="3.30.420.10:FF:000063">
    <property type="entry name" value="Retrovirus-related Pol polyprotein from transposon 297-like Protein"/>
    <property type="match status" value="1"/>
</dbReference>
<dbReference type="SUPFAM" id="SSF53098">
    <property type="entry name" value="Ribonuclease H-like"/>
    <property type="match status" value="1"/>
</dbReference>
<dbReference type="Gene3D" id="1.10.340.70">
    <property type="match status" value="1"/>
</dbReference>
<dbReference type="InterPro" id="IPR001584">
    <property type="entry name" value="Integrase_cat-core"/>
</dbReference>
<gene>
    <name evidence="4" type="ORF">APLA_LOCUS4492</name>
</gene>
<proteinExistence type="predicted"/>
<dbReference type="GO" id="GO:0003964">
    <property type="term" value="F:RNA-directed DNA polymerase activity"/>
    <property type="evidence" value="ECO:0007669"/>
    <property type="project" value="UniProtKB-EC"/>
</dbReference>
<dbReference type="GO" id="GO:0015074">
    <property type="term" value="P:DNA integration"/>
    <property type="evidence" value="ECO:0007669"/>
    <property type="project" value="InterPro"/>
</dbReference>
<feature type="domain" description="Integrase catalytic" evidence="3">
    <location>
        <begin position="642"/>
        <end position="791"/>
    </location>
</feature>
<evidence type="ECO:0000259" key="3">
    <source>
        <dbReference type="PROSITE" id="PS50994"/>
    </source>
</evidence>
<dbReference type="Pfam" id="PF17921">
    <property type="entry name" value="Integrase_H2C2"/>
    <property type="match status" value="1"/>
</dbReference>
<dbReference type="InterPro" id="IPR036397">
    <property type="entry name" value="RNaseH_sf"/>
</dbReference>
<organism evidence="4 5">
    <name type="scientific">Arctia plantaginis</name>
    <name type="common">Wood tiger moth</name>
    <name type="synonym">Phalaena plantaginis</name>
    <dbReference type="NCBI Taxonomy" id="874455"/>
    <lineage>
        <taxon>Eukaryota</taxon>
        <taxon>Metazoa</taxon>
        <taxon>Ecdysozoa</taxon>
        <taxon>Arthropoda</taxon>
        <taxon>Hexapoda</taxon>
        <taxon>Insecta</taxon>
        <taxon>Pterygota</taxon>
        <taxon>Neoptera</taxon>
        <taxon>Endopterygota</taxon>
        <taxon>Lepidoptera</taxon>
        <taxon>Glossata</taxon>
        <taxon>Ditrysia</taxon>
        <taxon>Noctuoidea</taxon>
        <taxon>Erebidae</taxon>
        <taxon>Arctiinae</taxon>
        <taxon>Arctia</taxon>
    </lineage>
</organism>
<dbReference type="InterPro" id="IPR043128">
    <property type="entry name" value="Rev_trsase/Diguanyl_cyclase"/>
</dbReference>
<protein>
    <recommendedName>
        <fullName evidence="1">RNA-directed DNA polymerase</fullName>
        <ecNumber evidence="1">2.7.7.49</ecNumber>
    </recommendedName>
</protein>
<dbReference type="AlphaFoldDB" id="A0A8S0ZDW9"/>
<dbReference type="OrthoDB" id="2286242at2759"/>
<dbReference type="Gene3D" id="3.30.70.270">
    <property type="match status" value="1"/>
</dbReference>
<dbReference type="InterPro" id="IPR041588">
    <property type="entry name" value="Integrase_H2C2"/>
</dbReference>
<dbReference type="Gene3D" id="3.30.420.10">
    <property type="entry name" value="Ribonuclease H-like superfamily/Ribonuclease H"/>
    <property type="match status" value="1"/>
</dbReference>
<dbReference type="Pfam" id="PF00665">
    <property type="entry name" value="rve"/>
    <property type="match status" value="1"/>
</dbReference>
<evidence type="ECO:0000313" key="5">
    <source>
        <dbReference type="Proteomes" id="UP000494106"/>
    </source>
</evidence>
<dbReference type="InterPro" id="IPR050951">
    <property type="entry name" value="Retrovirus_Pol_polyprotein"/>
</dbReference>